<keyword evidence="1" id="KW-0472">Membrane</keyword>
<dbReference type="EMBL" id="JANQBD010000016">
    <property type="protein sequence ID" value="MCR8633712.1"/>
    <property type="molecule type" value="Genomic_DNA"/>
</dbReference>
<protein>
    <recommendedName>
        <fullName evidence="4">Cyclic lactone autoinducer peptide</fullName>
    </recommendedName>
</protein>
<dbReference type="RefSeq" id="WP_258215285.1">
    <property type="nucleotide sequence ID" value="NZ_JANQBD010000016.1"/>
</dbReference>
<organism evidence="2 3">
    <name type="scientific">Paenibacillus radicis</name>
    <name type="common">ex Xue et al. 2023</name>
    <dbReference type="NCBI Taxonomy" id="2972489"/>
    <lineage>
        <taxon>Bacteria</taxon>
        <taxon>Bacillati</taxon>
        <taxon>Bacillota</taxon>
        <taxon>Bacilli</taxon>
        <taxon>Bacillales</taxon>
        <taxon>Paenibacillaceae</taxon>
        <taxon>Paenibacillus</taxon>
    </lineage>
</organism>
<name>A0ABT1YKJ5_9BACL</name>
<feature type="transmembrane region" description="Helical" evidence="1">
    <location>
        <begin position="12"/>
        <end position="30"/>
    </location>
</feature>
<evidence type="ECO:0000313" key="3">
    <source>
        <dbReference type="Proteomes" id="UP001300012"/>
    </source>
</evidence>
<evidence type="ECO:0000256" key="1">
    <source>
        <dbReference type="SAM" id="Phobius"/>
    </source>
</evidence>
<comment type="caution">
    <text evidence="2">The sequence shown here is derived from an EMBL/GenBank/DDBJ whole genome shotgun (WGS) entry which is preliminary data.</text>
</comment>
<accession>A0ABT1YKJ5</accession>
<evidence type="ECO:0000313" key="2">
    <source>
        <dbReference type="EMBL" id="MCR8633712.1"/>
    </source>
</evidence>
<dbReference type="Proteomes" id="UP001300012">
    <property type="component" value="Unassembled WGS sequence"/>
</dbReference>
<evidence type="ECO:0008006" key="4">
    <source>
        <dbReference type="Google" id="ProtNLM"/>
    </source>
</evidence>
<keyword evidence="1" id="KW-0812">Transmembrane</keyword>
<sequence>MKKLMLSSIHFVTLAVVSLVGVGINSWSYYSPELPKELEEKFSN</sequence>
<gene>
    <name evidence="2" type="ORF">NV381_21235</name>
</gene>
<reference evidence="2 3" key="1">
    <citation type="submission" date="2022-08" db="EMBL/GenBank/DDBJ databases">
        <title>Paenibacillus endoradicis sp. nov., Paenibacillus radicibacter sp. nov and Paenibacillus pararadicis sp. nov., three cold-adapted plant growth-promoting bacteria isolated from root of Larix gmelinii in Great Khingan.</title>
        <authorList>
            <person name="Xue H."/>
        </authorList>
    </citation>
    <scope>NUCLEOTIDE SEQUENCE [LARGE SCALE GENOMIC DNA]</scope>
    <source>
        <strain evidence="2 3">N5-1-1-5</strain>
    </source>
</reference>
<keyword evidence="1" id="KW-1133">Transmembrane helix</keyword>
<proteinExistence type="predicted"/>
<keyword evidence="3" id="KW-1185">Reference proteome</keyword>